<dbReference type="NCBIfam" id="NF009466">
    <property type="entry name" value="PRK12826.1-2"/>
    <property type="match status" value="1"/>
</dbReference>
<dbReference type="RefSeq" id="WP_030004248.1">
    <property type="nucleotide sequence ID" value="NC_022549.1"/>
</dbReference>
<keyword evidence="4 8" id="KW-0521">NADP</keyword>
<dbReference type="InterPro" id="IPR020904">
    <property type="entry name" value="Sc_DH/Rdtase_CS"/>
</dbReference>
<dbReference type="PRINTS" id="PR00080">
    <property type="entry name" value="SDRFAMILY"/>
</dbReference>
<dbReference type="PROSITE" id="PS00061">
    <property type="entry name" value="ADH_SHORT"/>
    <property type="match status" value="1"/>
</dbReference>
<dbReference type="NCBIfam" id="NF005559">
    <property type="entry name" value="PRK07231.1"/>
    <property type="match status" value="1"/>
</dbReference>
<dbReference type="PRINTS" id="PR00081">
    <property type="entry name" value="GDHRDH"/>
</dbReference>
<feature type="binding site" evidence="8">
    <location>
        <begin position="155"/>
        <end position="159"/>
    </location>
    <ligand>
        <name>NADP(+)</name>
        <dbReference type="ChEBI" id="CHEBI:58349"/>
    </ligand>
</feature>
<reference evidence="11 12" key="1">
    <citation type="journal article" date="2013" name="J. Mol. Microbiol. Biotechnol.">
        <title>Analysis of the Complete Genomes of Acholeplasma brassicae , A. palmae and A. laidlawii and Their Comparison to the Obligate Parasites from ' Candidatus Phytoplasma'.</title>
        <authorList>
            <person name="Kube M."/>
            <person name="Siewert C."/>
            <person name="Migdoll A.M."/>
            <person name="Duduk B."/>
            <person name="Holz S."/>
            <person name="Rabus R."/>
            <person name="Seemuller E."/>
            <person name="Mitrovic J."/>
            <person name="Muller I."/>
            <person name="Buttner C."/>
            <person name="Reinhardt R."/>
        </authorList>
    </citation>
    <scope>NUCLEOTIDE SEQUENCE [LARGE SCALE GENOMIC DNA]</scope>
    <source>
        <strain evidence="12">0502</strain>
    </source>
</reference>
<dbReference type="GO" id="GO:0006633">
    <property type="term" value="P:fatty acid biosynthetic process"/>
    <property type="evidence" value="ECO:0007669"/>
    <property type="project" value="UniProtKB-UniPathway"/>
</dbReference>
<comment type="function">
    <text evidence="9">Catalyzes the NADPH-dependent reduction of beta-ketoacyl-ACP substrates to beta-hydroxyacyl-ACP products, the first reductive step in the elongation cycle of fatty acid biosynthesis.</text>
</comment>
<proteinExistence type="inferred from homology"/>
<evidence type="ECO:0000256" key="9">
    <source>
        <dbReference type="RuleBase" id="RU366074"/>
    </source>
</evidence>
<dbReference type="UniPathway" id="UPA00094"/>
<keyword evidence="9" id="KW-0276">Fatty acid metabolism</keyword>
<evidence type="ECO:0000256" key="4">
    <source>
        <dbReference type="ARBA" id="ARBA00022857"/>
    </source>
</evidence>
<feature type="domain" description="Ketoreductase" evidence="10">
    <location>
        <begin position="6"/>
        <end position="187"/>
    </location>
</feature>
<dbReference type="FunFam" id="3.40.50.720:FF:000115">
    <property type="entry name" value="3-oxoacyl-[acyl-carrier-protein] reductase FabG"/>
    <property type="match status" value="1"/>
</dbReference>
<dbReference type="InterPro" id="IPR050259">
    <property type="entry name" value="SDR"/>
</dbReference>
<evidence type="ECO:0000256" key="5">
    <source>
        <dbReference type="ARBA" id="ARBA00023002"/>
    </source>
</evidence>
<keyword evidence="9" id="KW-0444">Lipid biosynthesis</keyword>
<dbReference type="AlphaFoldDB" id="U4KMJ6"/>
<dbReference type="HOGENOM" id="CLU_010194_1_3_14"/>
<dbReference type="InterPro" id="IPR036291">
    <property type="entry name" value="NAD(P)-bd_dom_sf"/>
</dbReference>
<dbReference type="KEGG" id="abra:BN85303660"/>
<dbReference type="PANTHER" id="PTHR42879">
    <property type="entry name" value="3-OXOACYL-(ACYL-CARRIER-PROTEIN) REDUCTASE"/>
    <property type="match status" value="1"/>
</dbReference>
<dbReference type="SUPFAM" id="SSF51735">
    <property type="entry name" value="NAD(P)-binding Rossmann-fold domains"/>
    <property type="match status" value="1"/>
</dbReference>
<evidence type="ECO:0000256" key="7">
    <source>
        <dbReference type="PIRSR" id="PIRSR611284-1"/>
    </source>
</evidence>
<evidence type="ECO:0000256" key="1">
    <source>
        <dbReference type="ARBA" id="ARBA00005194"/>
    </source>
</evidence>
<dbReference type="OrthoDB" id="9805904at2"/>
<comment type="subunit">
    <text evidence="9">Homotetramer.</text>
</comment>
<comment type="similarity">
    <text evidence="2 9">Belongs to the short-chain dehydrogenases/reductases (SDR) family.</text>
</comment>
<name>U4KMJ6_9MOLU</name>
<dbReference type="GO" id="GO:0004316">
    <property type="term" value="F:3-oxoacyl-[acyl-carrier-protein] reductase (NADPH) activity"/>
    <property type="evidence" value="ECO:0007669"/>
    <property type="project" value="UniProtKB-UniRule"/>
</dbReference>
<sequence length="247" mass="26228">MNLKNKVAIVTGGAQGIGRAISLRLAQAGAKVVVNYNTSEAKANLLVAEIEAMGGEALAVKADVSKFDEAKQLVDAAVTTFNTVHILVNNAGITKDSLLLRMTEDQFDQVIDVNLKGAWNMIKHTSKILLKETDAKIVNIASVSGILGNAGQTNYSASKAGVIGLTKAVAREFAGRKVNCNCVAPGFVSSDMTDLLNDTQKETWLSQIPLGRFGQKEEVAELVLFLVSKESSYITGQTISIDGGLVM</sequence>
<dbReference type="InterPro" id="IPR011284">
    <property type="entry name" value="3oxo_ACP_reduc"/>
</dbReference>
<dbReference type="Proteomes" id="UP000032737">
    <property type="component" value="Chromosome"/>
</dbReference>
<keyword evidence="9" id="KW-0275">Fatty acid biosynthesis</keyword>
<evidence type="ECO:0000256" key="2">
    <source>
        <dbReference type="ARBA" id="ARBA00006484"/>
    </source>
</evidence>
<dbReference type="Pfam" id="PF13561">
    <property type="entry name" value="adh_short_C2"/>
    <property type="match status" value="1"/>
</dbReference>
<dbReference type="GO" id="GO:0051287">
    <property type="term" value="F:NAD binding"/>
    <property type="evidence" value="ECO:0007669"/>
    <property type="project" value="UniProtKB-UniRule"/>
</dbReference>
<evidence type="ECO:0000256" key="3">
    <source>
        <dbReference type="ARBA" id="ARBA00012948"/>
    </source>
</evidence>
<feature type="binding site" evidence="8">
    <location>
        <position position="90"/>
    </location>
    <ligand>
        <name>NADP(+)</name>
        <dbReference type="ChEBI" id="CHEBI:58349"/>
    </ligand>
</feature>
<dbReference type="PANTHER" id="PTHR42879:SF2">
    <property type="entry name" value="3-OXOACYL-[ACYL-CARRIER-PROTEIN] REDUCTASE FABG"/>
    <property type="match status" value="1"/>
</dbReference>
<evidence type="ECO:0000256" key="8">
    <source>
        <dbReference type="PIRSR" id="PIRSR611284-2"/>
    </source>
</evidence>
<dbReference type="Gene3D" id="3.40.50.720">
    <property type="entry name" value="NAD(P)-binding Rossmann-like Domain"/>
    <property type="match status" value="1"/>
</dbReference>
<accession>U4KMJ6</accession>
<dbReference type="NCBIfam" id="TIGR01830">
    <property type="entry name" value="3oxo_ACP_reduc"/>
    <property type="match status" value="1"/>
</dbReference>
<dbReference type="InterPro" id="IPR057326">
    <property type="entry name" value="KR_dom"/>
</dbReference>
<dbReference type="EC" id="1.1.1.100" evidence="3 9"/>
<dbReference type="CDD" id="cd05333">
    <property type="entry name" value="BKR_SDR_c"/>
    <property type="match status" value="1"/>
</dbReference>
<feature type="binding site" evidence="8">
    <location>
        <position position="38"/>
    </location>
    <ligand>
        <name>NADP(+)</name>
        <dbReference type="ChEBI" id="CHEBI:58349"/>
    </ligand>
</feature>
<evidence type="ECO:0000313" key="12">
    <source>
        <dbReference type="Proteomes" id="UP000032737"/>
    </source>
</evidence>
<comment type="pathway">
    <text evidence="1 9">Lipid metabolism; fatty acid biosynthesis.</text>
</comment>
<dbReference type="SMART" id="SM00822">
    <property type="entry name" value="PKS_KR"/>
    <property type="match status" value="1"/>
</dbReference>
<evidence type="ECO:0000313" key="11">
    <source>
        <dbReference type="EMBL" id="CCV65387.1"/>
    </source>
</evidence>
<gene>
    <name evidence="11" type="primary">fabG</name>
    <name evidence="11" type="ORF">BN85303660</name>
</gene>
<dbReference type="EMBL" id="FO681348">
    <property type="protein sequence ID" value="CCV65387.1"/>
    <property type="molecule type" value="Genomic_DNA"/>
</dbReference>
<comment type="catalytic activity">
    <reaction evidence="6 9">
        <text>a (3R)-hydroxyacyl-[ACP] + NADP(+) = a 3-oxoacyl-[ACP] + NADPH + H(+)</text>
        <dbReference type="Rhea" id="RHEA:17397"/>
        <dbReference type="Rhea" id="RHEA-COMP:9916"/>
        <dbReference type="Rhea" id="RHEA-COMP:9945"/>
        <dbReference type="ChEBI" id="CHEBI:15378"/>
        <dbReference type="ChEBI" id="CHEBI:57783"/>
        <dbReference type="ChEBI" id="CHEBI:58349"/>
        <dbReference type="ChEBI" id="CHEBI:78776"/>
        <dbReference type="ChEBI" id="CHEBI:78827"/>
        <dbReference type="EC" id="1.1.1.100"/>
    </reaction>
</comment>
<keyword evidence="9" id="KW-0443">Lipid metabolism</keyword>
<keyword evidence="5 9" id="KW-0560">Oxidoreductase</keyword>
<feature type="active site" description="Proton acceptor" evidence="7">
    <location>
        <position position="155"/>
    </location>
</feature>
<evidence type="ECO:0000256" key="6">
    <source>
        <dbReference type="ARBA" id="ARBA00048508"/>
    </source>
</evidence>
<organism evidence="11 12">
    <name type="scientific">Acholeplasma brassicae</name>
    <dbReference type="NCBI Taxonomy" id="61635"/>
    <lineage>
        <taxon>Bacteria</taxon>
        <taxon>Bacillati</taxon>
        <taxon>Mycoplasmatota</taxon>
        <taxon>Mollicutes</taxon>
        <taxon>Acholeplasmatales</taxon>
        <taxon>Acholeplasmataceae</taxon>
        <taxon>Acholeplasma</taxon>
    </lineage>
</organism>
<keyword evidence="12" id="KW-1185">Reference proteome</keyword>
<protein>
    <recommendedName>
        <fullName evidence="3 9">3-oxoacyl-[acyl-carrier-protein] reductase</fullName>
        <ecNumber evidence="3 9">1.1.1.100</ecNumber>
    </recommendedName>
</protein>
<dbReference type="STRING" id="61635.BN85303660"/>
<dbReference type="InterPro" id="IPR002347">
    <property type="entry name" value="SDR_fam"/>
</dbReference>
<evidence type="ECO:0000259" key="10">
    <source>
        <dbReference type="SMART" id="SM00822"/>
    </source>
</evidence>